<evidence type="ECO:0000313" key="1">
    <source>
        <dbReference type="EMBL" id="GAH09646.1"/>
    </source>
</evidence>
<gene>
    <name evidence="1" type="ORF">S01H4_53961</name>
</gene>
<name>X1CMJ0_9ZZZZ</name>
<dbReference type="SUPFAM" id="SSF48452">
    <property type="entry name" value="TPR-like"/>
    <property type="match status" value="1"/>
</dbReference>
<dbReference type="AlphaFoldDB" id="X1CMJ0"/>
<dbReference type="InterPro" id="IPR011990">
    <property type="entry name" value="TPR-like_helical_dom_sf"/>
</dbReference>
<organism evidence="1">
    <name type="scientific">marine sediment metagenome</name>
    <dbReference type="NCBI Taxonomy" id="412755"/>
    <lineage>
        <taxon>unclassified sequences</taxon>
        <taxon>metagenomes</taxon>
        <taxon>ecological metagenomes</taxon>
    </lineage>
</organism>
<comment type="caution">
    <text evidence="1">The sequence shown here is derived from an EMBL/GenBank/DDBJ whole genome shotgun (WGS) entry which is preliminary data.</text>
</comment>
<protein>
    <submittedName>
        <fullName evidence="1">Uncharacterized protein</fullName>
    </submittedName>
</protein>
<accession>X1CMJ0</accession>
<dbReference type="Gene3D" id="1.25.40.10">
    <property type="entry name" value="Tetratricopeptide repeat domain"/>
    <property type="match status" value="1"/>
</dbReference>
<dbReference type="SMART" id="SM00028">
    <property type="entry name" value="TPR"/>
    <property type="match status" value="2"/>
</dbReference>
<reference evidence="1" key="1">
    <citation type="journal article" date="2014" name="Front. Microbiol.">
        <title>High frequency of phylogenetically diverse reductive dehalogenase-homologous genes in deep subseafloor sedimentary metagenomes.</title>
        <authorList>
            <person name="Kawai M."/>
            <person name="Futagami T."/>
            <person name="Toyoda A."/>
            <person name="Takaki Y."/>
            <person name="Nishi S."/>
            <person name="Hori S."/>
            <person name="Arai W."/>
            <person name="Tsubouchi T."/>
            <person name="Morono Y."/>
            <person name="Uchiyama I."/>
            <person name="Ito T."/>
            <person name="Fujiyama A."/>
            <person name="Inagaki F."/>
            <person name="Takami H."/>
        </authorList>
    </citation>
    <scope>NUCLEOTIDE SEQUENCE</scope>
    <source>
        <strain evidence="1">Expedition CK06-06</strain>
    </source>
</reference>
<dbReference type="InterPro" id="IPR019734">
    <property type="entry name" value="TPR_rpt"/>
</dbReference>
<sequence>MPTELIEKGLAEIKQGEIGSAIFTFKKVVKLFPKHALGHFYLANLYSIKDEKNSAVESFTNAWKHSNNLQKHFKNIPSQTLFILLSMDPPPKDDLGKWVERAKEFYEEYPLKEKLMVEFAQRIISH</sequence>
<proteinExistence type="predicted"/>
<dbReference type="EMBL" id="BART01031003">
    <property type="protein sequence ID" value="GAH09646.1"/>
    <property type="molecule type" value="Genomic_DNA"/>
</dbReference>